<evidence type="ECO:0000256" key="6">
    <source>
        <dbReference type="ARBA" id="ARBA00022837"/>
    </source>
</evidence>
<accession>A0A6A6D752</accession>
<gene>
    <name evidence="9" type="ORF">M409DRAFT_48947</name>
</gene>
<evidence type="ECO:0000256" key="7">
    <source>
        <dbReference type="ARBA" id="ARBA00023157"/>
    </source>
</evidence>
<keyword evidence="6" id="KW-0106">Calcium</keyword>
<keyword evidence="2" id="KW-0719">Serine esterase</keyword>
<dbReference type="GO" id="GO:0046872">
    <property type="term" value="F:metal ion binding"/>
    <property type="evidence" value="ECO:0007669"/>
    <property type="project" value="UniProtKB-KW"/>
</dbReference>
<dbReference type="EMBL" id="ML993579">
    <property type="protein sequence ID" value="KAF2174062.1"/>
    <property type="molecule type" value="Genomic_DNA"/>
</dbReference>
<evidence type="ECO:0000256" key="2">
    <source>
        <dbReference type="ARBA" id="ARBA00022487"/>
    </source>
</evidence>
<reference evidence="9" key="1">
    <citation type="journal article" date="2020" name="Stud. Mycol.">
        <title>101 Dothideomycetes genomes: a test case for predicting lifestyles and emergence of pathogens.</title>
        <authorList>
            <person name="Haridas S."/>
            <person name="Albert R."/>
            <person name="Binder M."/>
            <person name="Bloem J."/>
            <person name="Labutti K."/>
            <person name="Salamov A."/>
            <person name="Andreopoulos B."/>
            <person name="Baker S."/>
            <person name="Barry K."/>
            <person name="Bills G."/>
            <person name="Bluhm B."/>
            <person name="Cannon C."/>
            <person name="Castanera R."/>
            <person name="Culley D."/>
            <person name="Daum C."/>
            <person name="Ezra D."/>
            <person name="Gonzalez J."/>
            <person name="Henrissat B."/>
            <person name="Kuo A."/>
            <person name="Liang C."/>
            <person name="Lipzen A."/>
            <person name="Lutzoni F."/>
            <person name="Magnuson J."/>
            <person name="Mondo S."/>
            <person name="Nolan M."/>
            <person name="Ohm R."/>
            <person name="Pangilinan J."/>
            <person name="Park H.-J."/>
            <person name="Ramirez L."/>
            <person name="Alfaro M."/>
            <person name="Sun H."/>
            <person name="Tritt A."/>
            <person name="Yoshinaga Y."/>
            <person name="Zwiers L.-H."/>
            <person name="Turgeon B."/>
            <person name="Goodwin S."/>
            <person name="Spatafora J."/>
            <person name="Crous P."/>
            <person name="Grigoriev I."/>
        </authorList>
    </citation>
    <scope>NUCLEOTIDE SEQUENCE</scope>
    <source>
        <strain evidence="9">ATCC 36951</strain>
    </source>
</reference>
<evidence type="ECO:0000256" key="1">
    <source>
        <dbReference type="ARBA" id="ARBA00006249"/>
    </source>
</evidence>
<evidence type="ECO:0000256" key="3">
    <source>
        <dbReference type="ARBA" id="ARBA00022723"/>
    </source>
</evidence>
<keyword evidence="10" id="KW-1185">Reference proteome</keyword>
<proteinExistence type="inferred from homology"/>
<dbReference type="Gene3D" id="3.40.50.1820">
    <property type="entry name" value="alpha/beta hydrolase"/>
    <property type="match status" value="1"/>
</dbReference>
<evidence type="ECO:0000256" key="5">
    <source>
        <dbReference type="ARBA" id="ARBA00022801"/>
    </source>
</evidence>
<evidence type="ECO:0000256" key="4">
    <source>
        <dbReference type="ARBA" id="ARBA00022729"/>
    </source>
</evidence>
<dbReference type="GO" id="GO:0030600">
    <property type="term" value="F:feruloyl esterase activity"/>
    <property type="evidence" value="ECO:0007669"/>
    <property type="project" value="UniProtKB-ARBA"/>
</dbReference>
<dbReference type="GeneID" id="54564361"/>
<dbReference type="RefSeq" id="XP_033674951.1">
    <property type="nucleotide sequence ID" value="XM_033811089.1"/>
</dbReference>
<dbReference type="SUPFAM" id="SSF53474">
    <property type="entry name" value="alpha/beta-Hydrolases"/>
    <property type="match status" value="1"/>
</dbReference>
<dbReference type="InterPro" id="IPR029058">
    <property type="entry name" value="AB_hydrolase_fold"/>
</dbReference>
<dbReference type="InterPro" id="IPR011118">
    <property type="entry name" value="Tannase/feruloyl_esterase"/>
</dbReference>
<protein>
    <recommendedName>
        <fullName evidence="8">Carboxylic ester hydrolase</fullName>
        <ecNumber evidence="8">3.1.1.-</ecNumber>
    </recommendedName>
</protein>
<evidence type="ECO:0000256" key="8">
    <source>
        <dbReference type="RuleBase" id="RU361238"/>
    </source>
</evidence>
<keyword evidence="5 8" id="KW-0378">Hydrolase</keyword>
<evidence type="ECO:0000313" key="9">
    <source>
        <dbReference type="EMBL" id="KAF2174062.1"/>
    </source>
</evidence>
<comment type="similarity">
    <text evidence="1 8">Belongs to the tannase family.</text>
</comment>
<sequence>MATRFLLTMITAVAGVSAAALNCSSPAIPKPSLFGAEIKTLTAAPVHNFSIFTPQAGASPSFNTNWTGLDFCNVTVTYTHPGRDDTINIKIWLPLRNWNGRFQGAGGGGWVMGSEASLAPAVGNGYAVAASDGGHSDESDAAAAASYWALLSPGNVNLGLLQDFASTGLHDLAVVGKAVTESFYGTAPKYSYWVGCSTGGRQGLMFAQRYPDLWDGIIADSPAIDWDKLPVSTYWSQQIATKLDYHPPLCELDSISAEAIKVCDGLDGVVDGVVSSPELCDFNATWAIGKPATICKGTNQTITFQAAQIANAAWSGPVASDGTPLWYGLERGSQLMGVANTTCNGTSASSCVANPFYLGPQWLAYFLAKDPSFNYANMTDTQYVSMFQQSVDEYASIIGTSFPDLARFRDHGAKMITVHGTADQLIPHRATAAYYRSVQSLDPNVSDFYRFFEAPGDGHCGLGLGHHANDTLGQLAQWVEHGQAPETLVAVSQNGDGTEAEKKTVRRLCAWPKMQKYVGGDVDDEGSFKCL</sequence>
<keyword evidence="4 8" id="KW-0732">Signal</keyword>
<evidence type="ECO:0000313" key="10">
    <source>
        <dbReference type="Proteomes" id="UP000799537"/>
    </source>
</evidence>
<dbReference type="PANTHER" id="PTHR33938:SF8">
    <property type="entry name" value="CARBOXYLIC ESTER HYDROLASE"/>
    <property type="match status" value="1"/>
</dbReference>
<name>A0A6A6D752_ZASCE</name>
<dbReference type="EC" id="3.1.1.-" evidence="8"/>
<dbReference type="Proteomes" id="UP000799537">
    <property type="component" value="Unassembled WGS sequence"/>
</dbReference>
<dbReference type="OrthoDB" id="3039123at2759"/>
<organism evidence="9 10">
    <name type="scientific">Zasmidium cellare ATCC 36951</name>
    <dbReference type="NCBI Taxonomy" id="1080233"/>
    <lineage>
        <taxon>Eukaryota</taxon>
        <taxon>Fungi</taxon>
        <taxon>Dikarya</taxon>
        <taxon>Ascomycota</taxon>
        <taxon>Pezizomycotina</taxon>
        <taxon>Dothideomycetes</taxon>
        <taxon>Dothideomycetidae</taxon>
        <taxon>Mycosphaerellales</taxon>
        <taxon>Mycosphaerellaceae</taxon>
        <taxon>Zasmidium</taxon>
    </lineage>
</organism>
<keyword evidence="7" id="KW-1015">Disulfide bond</keyword>
<dbReference type="Pfam" id="PF07519">
    <property type="entry name" value="Tannase"/>
    <property type="match status" value="1"/>
</dbReference>
<dbReference type="PANTHER" id="PTHR33938">
    <property type="entry name" value="FERULOYL ESTERASE B-RELATED"/>
    <property type="match status" value="1"/>
</dbReference>
<keyword evidence="3" id="KW-0479">Metal-binding</keyword>
<dbReference type="AlphaFoldDB" id="A0A6A6D752"/>
<feature type="signal peptide" evidence="8">
    <location>
        <begin position="1"/>
        <end position="18"/>
    </location>
</feature>
<feature type="chain" id="PRO_5025710632" description="Carboxylic ester hydrolase" evidence="8">
    <location>
        <begin position="19"/>
        <end position="531"/>
    </location>
</feature>